<reference evidence="3" key="1">
    <citation type="journal article" date="2013" name="Genome Announc.">
        <title>Draft genome sequence of Pseudozyma brasiliensis sp. nov. strain GHG001, a high producer of endo-1,4-xylanase isolated from an insect pest of sugarcane.</title>
        <authorList>
            <person name="Oliveira J.V.D.C."/>
            <person name="dos Santos R.A.C."/>
            <person name="Borges T.A."/>
            <person name="Riano-Pachon D.M."/>
            <person name="Goldman G.H."/>
        </authorList>
    </citation>
    <scope>NUCLEOTIDE SEQUENCE [LARGE SCALE GENOMIC DNA]</scope>
    <source>
        <strain evidence="3">GHG001</strain>
    </source>
</reference>
<sequence>MSDTKAELDQAPKLDTEQPRDAQADVTSQPASSPPQPSSPASTSKAVTAKTPSQPTEDTSSRRKREREGSLEPTQLTPSRAAEAIPAKKNRVEDSLQEEDDDEAGTTAVETEKVGQIRKKVDELSTKELELKSARTSAQNC</sequence>
<dbReference type="eggNOG" id="KOG0866">
    <property type="taxonomic scope" value="Eukaryota"/>
</dbReference>
<proteinExistence type="predicted"/>
<dbReference type="HOGENOM" id="CLU_1826100_0_0_1"/>
<protein>
    <submittedName>
        <fullName evidence="2">Uncharacterized protein</fullName>
    </submittedName>
</protein>
<accession>V5ENQ4</accession>
<feature type="compositionally biased region" description="Basic and acidic residues" evidence="1">
    <location>
        <begin position="1"/>
        <end position="23"/>
    </location>
</feature>
<organism evidence="2 3">
    <name type="scientific">Kalmanozyma brasiliensis (strain GHG001)</name>
    <name type="common">Yeast</name>
    <name type="synonym">Pseudozyma brasiliensis</name>
    <dbReference type="NCBI Taxonomy" id="1365824"/>
    <lineage>
        <taxon>Eukaryota</taxon>
        <taxon>Fungi</taxon>
        <taxon>Dikarya</taxon>
        <taxon>Basidiomycota</taxon>
        <taxon>Ustilaginomycotina</taxon>
        <taxon>Ustilaginomycetes</taxon>
        <taxon>Ustilaginales</taxon>
        <taxon>Ustilaginaceae</taxon>
        <taxon>Kalmanozyma</taxon>
    </lineage>
</organism>
<name>V5ENQ4_KALBG</name>
<dbReference type="STRING" id="1365824.V5ENQ4"/>
<evidence type="ECO:0000313" key="3">
    <source>
        <dbReference type="Proteomes" id="UP000019377"/>
    </source>
</evidence>
<evidence type="ECO:0000313" key="2">
    <source>
        <dbReference type="EMBL" id="EST04543.1"/>
    </source>
</evidence>
<evidence type="ECO:0000256" key="1">
    <source>
        <dbReference type="SAM" id="MobiDB-lite"/>
    </source>
</evidence>
<feature type="compositionally biased region" description="Acidic residues" evidence="1">
    <location>
        <begin position="95"/>
        <end position="104"/>
    </location>
</feature>
<keyword evidence="3" id="KW-1185">Reference proteome</keyword>
<dbReference type="EMBL" id="KI545895">
    <property type="protein sequence ID" value="EST04543.1"/>
    <property type="molecule type" value="Genomic_DNA"/>
</dbReference>
<feature type="region of interest" description="Disordered" evidence="1">
    <location>
        <begin position="1"/>
        <end position="115"/>
    </location>
</feature>
<dbReference type="Proteomes" id="UP000019377">
    <property type="component" value="Unassembled WGS sequence"/>
</dbReference>
<dbReference type="AlphaFoldDB" id="V5ENQ4"/>
<gene>
    <name evidence="2" type="ORF">PSEUBRA_SCAF9g01331</name>
</gene>